<dbReference type="Gramene" id="QL05p004552:mrna">
    <property type="protein sequence ID" value="QL05p004552:mrna:CDS:2"/>
    <property type="gene ID" value="QL05p004552"/>
</dbReference>
<dbReference type="EMBL" id="LRBV02000005">
    <property type="status" value="NOT_ANNOTATED_CDS"/>
    <property type="molecule type" value="Genomic_DNA"/>
</dbReference>
<reference evidence="2" key="2">
    <citation type="submission" date="2021-01" db="UniProtKB">
        <authorList>
            <consortium name="EnsemblPlants"/>
        </authorList>
    </citation>
    <scope>IDENTIFICATION</scope>
</reference>
<sequence length="88" mass="9857">MISGDASFDSGNTISDRCLTVKFGSSFIRFTRFYRSTTGGMILNPNDSGRVQVHFKPDSPDPWTALHSTLHNGDGSPPRQRVDRKREK</sequence>
<dbReference type="AlphaFoldDB" id="A0A7N2LLT9"/>
<feature type="region of interest" description="Disordered" evidence="1">
    <location>
        <begin position="55"/>
        <end position="88"/>
    </location>
</feature>
<dbReference type="EnsemblPlants" id="QL05p004552:mrna">
    <property type="protein sequence ID" value="QL05p004552:mrna:CDS:2"/>
    <property type="gene ID" value="QL05p004552"/>
</dbReference>
<evidence type="ECO:0000313" key="2">
    <source>
        <dbReference type="EnsemblPlants" id="QL05p004552:mrna:CDS:2"/>
    </source>
</evidence>
<keyword evidence="3" id="KW-1185">Reference proteome</keyword>
<reference evidence="2 3" key="1">
    <citation type="journal article" date="2016" name="G3 (Bethesda)">
        <title>First Draft Assembly and Annotation of the Genome of a California Endemic Oak Quercus lobata Nee (Fagaceae).</title>
        <authorList>
            <person name="Sork V.L."/>
            <person name="Fitz-Gibbon S.T."/>
            <person name="Puiu D."/>
            <person name="Crepeau M."/>
            <person name="Gugger P.F."/>
            <person name="Sherman R."/>
            <person name="Stevens K."/>
            <person name="Langley C.H."/>
            <person name="Pellegrini M."/>
            <person name="Salzberg S.L."/>
        </authorList>
    </citation>
    <scope>NUCLEOTIDE SEQUENCE [LARGE SCALE GENOMIC DNA]</scope>
    <source>
        <strain evidence="2 3">cv. SW786</strain>
    </source>
</reference>
<proteinExistence type="predicted"/>
<accession>A0A7N2LLT9</accession>
<dbReference type="Proteomes" id="UP000594261">
    <property type="component" value="Chromosome 5"/>
</dbReference>
<organism evidence="2 3">
    <name type="scientific">Quercus lobata</name>
    <name type="common">Valley oak</name>
    <dbReference type="NCBI Taxonomy" id="97700"/>
    <lineage>
        <taxon>Eukaryota</taxon>
        <taxon>Viridiplantae</taxon>
        <taxon>Streptophyta</taxon>
        <taxon>Embryophyta</taxon>
        <taxon>Tracheophyta</taxon>
        <taxon>Spermatophyta</taxon>
        <taxon>Magnoliopsida</taxon>
        <taxon>eudicotyledons</taxon>
        <taxon>Gunneridae</taxon>
        <taxon>Pentapetalae</taxon>
        <taxon>rosids</taxon>
        <taxon>fabids</taxon>
        <taxon>Fagales</taxon>
        <taxon>Fagaceae</taxon>
        <taxon>Quercus</taxon>
    </lineage>
</organism>
<dbReference type="InParanoid" id="A0A7N2LLT9"/>
<evidence type="ECO:0000313" key="3">
    <source>
        <dbReference type="Proteomes" id="UP000594261"/>
    </source>
</evidence>
<evidence type="ECO:0000256" key="1">
    <source>
        <dbReference type="SAM" id="MobiDB-lite"/>
    </source>
</evidence>
<protein>
    <submittedName>
        <fullName evidence="2">Uncharacterized protein</fullName>
    </submittedName>
</protein>
<name>A0A7N2LLT9_QUELO</name>